<organism evidence="1">
    <name type="scientific">viral metagenome</name>
    <dbReference type="NCBI Taxonomy" id="1070528"/>
    <lineage>
        <taxon>unclassified sequences</taxon>
        <taxon>metagenomes</taxon>
        <taxon>organismal metagenomes</taxon>
    </lineage>
</organism>
<dbReference type="EMBL" id="MT143543">
    <property type="protein sequence ID" value="QJA97993.1"/>
    <property type="molecule type" value="Genomic_DNA"/>
</dbReference>
<name>A0A6M3LT53_9ZZZZ</name>
<sequence>MKCIHHWLIDSTNKGQCIKCGASKDFAPACKRAFPEDYGGLKMNVGYKFLGNTDFIPLDTEYCKQGHFVGGKR</sequence>
<proteinExistence type="predicted"/>
<evidence type="ECO:0000313" key="1">
    <source>
        <dbReference type="EMBL" id="QJA97993.1"/>
    </source>
</evidence>
<dbReference type="AlphaFoldDB" id="A0A6M3LT53"/>
<accession>A0A6M3LT53</accession>
<protein>
    <submittedName>
        <fullName evidence="1">Uncharacterized protein</fullName>
    </submittedName>
</protein>
<gene>
    <name evidence="1" type="ORF">MM415B05780_0006</name>
</gene>
<reference evidence="1" key="1">
    <citation type="submission" date="2020-03" db="EMBL/GenBank/DDBJ databases">
        <title>The deep terrestrial virosphere.</title>
        <authorList>
            <person name="Holmfeldt K."/>
            <person name="Nilsson E."/>
            <person name="Simone D."/>
            <person name="Lopez-Fernandez M."/>
            <person name="Wu X."/>
            <person name="de Brujin I."/>
            <person name="Lundin D."/>
            <person name="Andersson A."/>
            <person name="Bertilsson S."/>
            <person name="Dopson M."/>
        </authorList>
    </citation>
    <scope>NUCLEOTIDE SEQUENCE</scope>
    <source>
        <strain evidence="1">MM415B05780</strain>
    </source>
</reference>